<proteinExistence type="predicted"/>
<comment type="caution">
    <text evidence="1">The sequence shown here is derived from an EMBL/GenBank/DDBJ whole genome shotgun (WGS) entry which is preliminary data.</text>
</comment>
<name>A0A1Y1UPS3_9TREE</name>
<gene>
    <name evidence="1" type="ORF">BD324DRAFT_251378</name>
</gene>
<dbReference type="OrthoDB" id="2587714at2759"/>
<dbReference type="InParanoid" id="A0A1Y1UPS3"/>
<dbReference type="GeneID" id="33554096"/>
<evidence type="ECO:0000313" key="1">
    <source>
        <dbReference type="EMBL" id="ORX40031.1"/>
    </source>
</evidence>
<dbReference type="AlphaFoldDB" id="A0A1Y1UPS3"/>
<dbReference type="EMBL" id="NBSH01000002">
    <property type="protein sequence ID" value="ORX40031.1"/>
    <property type="molecule type" value="Genomic_DNA"/>
</dbReference>
<protein>
    <submittedName>
        <fullName evidence="1">Uncharacterized protein</fullName>
    </submittedName>
</protein>
<keyword evidence="2" id="KW-1185">Reference proteome</keyword>
<sequence length="424" mass="47930">MQEGRNSPNKRRRTSDRLGEATIAVKRRKCAVAPTSQNRVHLTHDALLYFRDHLQEHGLKGVAAQLLSANQSFFNLFLPVLDYERLVLHSQNADTLCRVFHRVCPSGDPPEGLDSCTSSHSKCRLLKTCRYLTIEDPPALEALIKAHKPCFDGAKSDGRLLAQTHHKLFPNVTHLSVKGPLAWKLALDYYSDSSHDQAWRKIRSLIKIINPLHLCIYFQRPVFPGYLVMDPPIDPEAHLDAATPEEVDRWIAENKTARFGISEIVRVLDQSWDLESITCHNVTEEDFPTVYCPSHRVIFRPLYRAIGDLRTLRCIETRVSQMTEAVRQLGDDDYSFEFVGLENIGGGSAKRLYMAENQRLTDPSKDSCAEDELLNKLVLNPTHPNTLIAQVWGRLSLKERAAAQPHVKFSSVAEACPCRCCGQV</sequence>
<dbReference type="RefSeq" id="XP_021873816.1">
    <property type="nucleotide sequence ID" value="XM_022012288.1"/>
</dbReference>
<reference evidence="1 2" key="1">
    <citation type="submission" date="2017-03" db="EMBL/GenBank/DDBJ databases">
        <title>Widespread Adenine N6-methylation of Active Genes in Fungi.</title>
        <authorList>
            <consortium name="DOE Joint Genome Institute"/>
            <person name="Mondo S.J."/>
            <person name="Dannebaum R.O."/>
            <person name="Kuo R.C."/>
            <person name="Louie K.B."/>
            <person name="Bewick A.J."/>
            <person name="Labutti K."/>
            <person name="Haridas S."/>
            <person name="Kuo A."/>
            <person name="Salamov A."/>
            <person name="Ahrendt S.R."/>
            <person name="Lau R."/>
            <person name="Bowen B.P."/>
            <person name="Lipzen A."/>
            <person name="Sullivan W."/>
            <person name="Andreopoulos W.B."/>
            <person name="Clum A."/>
            <person name="Lindquist E."/>
            <person name="Daum C."/>
            <person name="Northen T.R."/>
            <person name="Ramamoorthy G."/>
            <person name="Schmitz R.J."/>
            <person name="Gryganskyi A."/>
            <person name="Culley D."/>
            <person name="Magnuson J."/>
            <person name="James T.Y."/>
            <person name="O'Malley M.A."/>
            <person name="Stajich J.E."/>
            <person name="Spatafora J.W."/>
            <person name="Visel A."/>
            <person name="Grigoriev I.V."/>
        </authorList>
    </citation>
    <scope>NUCLEOTIDE SEQUENCE [LARGE SCALE GENOMIC DNA]</scope>
    <source>
        <strain evidence="1 2">NRRL Y-17943</strain>
    </source>
</reference>
<organism evidence="1 2">
    <name type="scientific">Kockovaella imperatae</name>
    <dbReference type="NCBI Taxonomy" id="4999"/>
    <lineage>
        <taxon>Eukaryota</taxon>
        <taxon>Fungi</taxon>
        <taxon>Dikarya</taxon>
        <taxon>Basidiomycota</taxon>
        <taxon>Agaricomycotina</taxon>
        <taxon>Tremellomycetes</taxon>
        <taxon>Tremellales</taxon>
        <taxon>Cuniculitremaceae</taxon>
        <taxon>Kockovaella</taxon>
    </lineage>
</organism>
<accession>A0A1Y1UPS3</accession>
<evidence type="ECO:0000313" key="2">
    <source>
        <dbReference type="Proteomes" id="UP000193218"/>
    </source>
</evidence>
<dbReference type="Proteomes" id="UP000193218">
    <property type="component" value="Unassembled WGS sequence"/>
</dbReference>